<dbReference type="AlphaFoldDB" id="F6KPR7"/>
<feature type="signal peptide" evidence="2">
    <location>
        <begin position="1"/>
        <end position="18"/>
    </location>
</feature>
<reference evidence="3" key="1">
    <citation type="journal article" date="2014" name="PLoS ONE">
        <title>Avirulence Effector Discovery in a Plant Galling and Plant Parasitic Arthropod, the Hessian Fly (Mayetiola destructor).</title>
        <authorList>
            <person name="Aggarwal R."/>
            <person name="Subramanyam S."/>
            <person name="Zhao C."/>
            <person name="Chen M.S."/>
            <person name="Harris M.O."/>
            <person name="Stuart J.J."/>
        </authorList>
    </citation>
    <scope>NUCLEOTIDE SEQUENCE</scope>
</reference>
<dbReference type="EMBL" id="HQ540429">
    <property type="protein sequence ID" value="AEG42082.1"/>
    <property type="molecule type" value="Genomic_DNA"/>
</dbReference>
<protein>
    <submittedName>
        <fullName evidence="3">Avirulence protein</fullName>
    </submittedName>
</protein>
<sequence length="90" mass="10216">MKFVVAFMVLAICNQAFASPLPLAYTDQVYDACDRQFDETVRNCQPLCNAIFGNPLVYENHGSETSYEWKPPQHTGTAKKEKKSKKKKAK</sequence>
<evidence type="ECO:0000256" key="1">
    <source>
        <dbReference type="SAM" id="MobiDB-lite"/>
    </source>
</evidence>
<name>F6KPR7_MAYDE</name>
<accession>F6KPR7</accession>
<proteinExistence type="predicted"/>
<organism evidence="3">
    <name type="scientific">Mayetiola destructor</name>
    <name type="common">Hessian fly</name>
    <dbReference type="NCBI Taxonomy" id="39758"/>
    <lineage>
        <taxon>Eukaryota</taxon>
        <taxon>Metazoa</taxon>
        <taxon>Ecdysozoa</taxon>
        <taxon>Arthropoda</taxon>
        <taxon>Hexapoda</taxon>
        <taxon>Insecta</taxon>
        <taxon>Pterygota</taxon>
        <taxon>Neoptera</taxon>
        <taxon>Endopterygota</taxon>
        <taxon>Diptera</taxon>
        <taxon>Nematocera</taxon>
        <taxon>Sciaroidea</taxon>
        <taxon>Cecidomyiidae</taxon>
        <taxon>Mayetiola</taxon>
    </lineage>
</organism>
<evidence type="ECO:0000313" key="3">
    <source>
        <dbReference type="EMBL" id="AEG42082.1"/>
    </source>
</evidence>
<evidence type="ECO:0000256" key="2">
    <source>
        <dbReference type="SAM" id="SignalP"/>
    </source>
</evidence>
<feature type="region of interest" description="Disordered" evidence="1">
    <location>
        <begin position="63"/>
        <end position="90"/>
    </location>
</feature>
<feature type="chain" id="PRO_5003338108" evidence="2">
    <location>
        <begin position="19"/>
        <end position="90"/>
    </location>
</feature>
<keyword evidence="2" id="KW-0732">Signal</keyword>
<feature type="compositionally biased region" description="Basic residues" evidence="1">
    <location>
        <begin position="80"/>
        <end position="90"/>
    </location>
</feature>
<gene>
    <name evidence="3" type="primary">vH13</name>
</gene>